<dbReference type="EMBL" id="UIGY01000002">
    <property type="protein sequence ID" value="SUZ07853.1"/>
    <property type="molecule type" value="Genomic_DNA"/>
</dbReference>
<evidence type="ECO:0000313" key="1">
    <source>
        <dbReference type="EMBL" id="SUZ07853.1"/>
    </source>
</evidence>
<organism evidence="1">
    <name type="scientific">Blumeria graminis f. sp. tritici 96224</name>
    <dbReference type="NCBI Taxonomy" id="1268274"/>
    <lineage>
        <taxon>Eukaryota</taxon>
        <taxon>Fungi</taxon>
        <taxon>Dikarya</taxon>
        <taxon>Ascomycota</taxon>
        <taxon>Pezizomycotina</taxon>
        <taxon>Leotiomycetes</taxon>
        <taxon>Erysiphales</taxon>
        <taxon>Erysiphaceae</taxon>
        <taxon>Blumeria</taxon>
    </lineage>
</organism>
<sequence length="279" mass="32194">MTSSVMTTQDELVALFQQHLSLHHNSINVHPKVEEKSEEPIIYSISQHYHHSAHLAPEPSNEPPLTEKSSTEMILLKKGVDTRSLYPSQLELFETATIAQQKRLIELWQICRPDLQSLTLEQNRWAEKVIQEEHKSNLLYESHMIEKFTHDDHDHCMDSDMSDCSTNSPVIPTYFQQKNWDSSHTAEPYITSGYGIDSQVDSTNNVASRDDTSKFGTILDASQYTHATDPVYNKAGSFLRENISTIYQREQEQRSQYDAFQKYNNYNLITSMGEDEEML</sequence>
<dbReference type="AlphaFoldDB" id="A0A381L1W4"/>
<reference evidence="1" key="1">
    <citation type="submission" date="2018-07" db="EMBL/GenBank/DDBJ databases">
        <authorList>
            <person name="Quirk P.G."/>
            <person name="Krulwich T.A."/>
        </authorList>
    </citation>
    <scope>NUCLEOTIDE SEQUENCE</scope>
    <source>
        <strain evidence="1">96224</strain>
    </source>
</reference>
<name>A0A381L1W4_BLUGR</name>
<gene>
    <name evidence="1" type="ORF">BGT96224V2_LOCUS990</name>
</gene>
<accession>A0A381L1W4</accession>
<proteinExistence type="predicted"/>
<dbReference type="OrthoDB" id="5357075at2759"/>
<protein>
    <submittedName>
        <fullName evidence="1">Bgt-148</fullName>
    </submittedName>
</protein>